<comment type="subcellular location">
    <subcellularLocation>
        <location evidence="1">Cell membrane</location>
        <topology evidence="1">Multi-pass membrane protein</topology>
    </subcellularLocation>
</comment>
<feature type="transmembrane region" description="Helical" evidence="7">
    <location>
        <begin position="74"/>
        <end position="91"/>
    </location>
</feature>
<proteinExistence type="predicted"/>
<keyword evidence="4 7" id="KW-0812">Transmembrane</keyword>
<feature type="transmembrane region" description="Helical" evidence="7">
    <location>
        <begin position="320"/>
        <end position="341"/>
    </location>
</feature>
<accession>A0ABS1E2E6</accession>
<evidence type="ECO:0000256" key="5">
    <source>
        <dbReference type="ARBA" id="ARBA00022989"/>
    </source>
</evidence>
<feature type="transmembrane region" description="Helical" evidence="7">
    <location>
        <begin position="6"/>
        <end position="23"/>
    </location>
</feature>
<evidence type="ECO:0000256" key="7">
    <source>
        <dbReference type="SAM" id="Phobius"/>
    </source>
</evidence>
<evidence type="ECO:0000256" key="3">
    <source>
        <dbReference type="ARBA" id="ARBA00022679"/>
    </source>
</evidence>
<dbReference type="EMBL" id="NRSH01000013">
    <property type="protein sequence ID" value="MBK1725883.1"/>
    <property type="molecule type" value="Genomic_DNA"/>
</dbReference>
<gene>
    <name evidence="8" type="ORF">CKO13_02380</name>
</gene>
<evidence type="ECO:0000313" key="9">
    <source>
        <dbReference type="Proteomes" id="UP000738126"/>
    </source>
</evidence>
<keyword evidence="3" id="KW-0808">Transferase</keyword>
<comment type="caution">
    <text evidence="8">The sequence shown here is derived from an EMBL/GenBank/DDBJ whole genome shotgun (WGS) entry which is preliminary data.</text>
</comment>
<feature type="transmembrane region" description="Helical" evidence="7">
    <location>
        <begin position="283"/>
        <end position="308"/>
    </location>
</feature>
<evidence type="ECO:0000256" key="6">
    <source>
        <dbReference type="ARBA" id="ARBA00023136"/>
    </source>
</evidence>
<evidence type="ECO:0000256" key="4">
    <source>
        <dbReference type="ARBA" id="ARBA00022692"/>
    </source>
</evidence>
<dbReference type="PANTHER" id="PTHR22926">
    <property type="entry name" value="PHOSPHO-N-ACETYLMURAMOYL-PENTAPEPTIDE-TRANSFERASE"/>
    <property type="match status" value="1"/>
</dbReference>
<dbReference type="RefSeq" id="WP_200256464.1">
    <property type="nucleotide sequence ID" value="NZ_NRSH01000013.1"/>
</dbReference>
<organism evidence="8 9">
    <name type="scientific">Halorhodospira neutriphila</name>
    <dbReference type="NCBI Taxonomy" id="168379"/>
    <lineage>
        <taxon>Bacteria</taxon>
        <taxon>Pseudomonadati</taxon>
        <taxon>Pseudomonadota</taxon>
        <taxon>Gammaproteobacteria</taxon>
        <taxon>Chromatiales</taxon>
        <taxon>Ectothiorhodospiraceae</taxon>
        <taxon>Halorhodospira</taxon>
    </lineage>
</organism>
<evidence type="ECO:0000256" key="1">
    <source>
        <dbReference type="ARBA" id="ARBA00004651"/>
    </source>
</evidence>
<feature type="transmembrane region" description="Helical" evidence="7">
    <location>
        <begin position="184"/>
        <end position="201"/>
    </location>
</feature>
<reference evidence="8 9" key="1">
    <citation type="journal article" date="2020" name="Microorganisms">
        <title>Osmotic Adaptation and Compatible Solute Biosynthesis of Phototrophic Bacteria as Revealed from Genome Analyses.</title>
        <authorList>
            <person name="Imhoff J.F."/>
            <person name="Rahn T."/>
            <person name="Kunzel S."/>
            <person name="Keller A."/>
            <person name="Neulinger S.C."/>
        </authorList>
    </citation>
    <scope>NUCLEOTIDE SEQUENCE [LARGE SCALE GENOMIC DNA]</scope>
    <source>
        <strain evidence="8 9">DSM 15116</strain>
    </source>
</reference>
<name>A0ABS1E2E6_9GAMM</name>
<feature type="transmembrane region" description="Helical" evidence="7">
    <location>
        <begin position="135"/>
        <end position="152"/>
    </location>
</feature>
<keyword evidence="2" id="KW-1003">Cell membrane</keyword>
<keyword evidence="5 7" id="KW-1133">Transmembrane helix</keyword>
<feature type="transmembrane region" description="Helical" evidence="7">
    <location>
        <begin position="159"/>
        <end position="178"/>
    </location>
</feature>
<dbReference type="InterPro" id="IPR000715">
    <property type="entry name" value="Glycosyl_transferase_4"/>
</dbReference>
<feature type="transmembrane region" description="Helical" evidence="7">
    <location>
        <begin position="44"/>
        <end position="62"/>
    </location>
</feature>
<sequence length="368" mass="38796">MIAIGLQALFGFALTAALLLLLRRPALEAGLVDRPCPRKRHGRTVPLIGGICILLGFASATLPLDFGLRDYQALYAGMTTLLIAGVVDDLVDIDARAKLGLQVVAALLMTAWGGLVIADLGSLLGPGIALPLGNWAQPFTVFCVVGLINAVNMFDGVDGLAAGTVAAALAWLVIAGAVGGAGEWAVLAGLLLAAVCAFLLFNMRNPWRRRASAFLGDSGSMMLGFALAWFAVEAAQGPDAVLPAIAVAWILALPVFDALALITRRLLRGCSPFRADREHLHHIFYRAGFTAGQTVCLLIGASIAYGGIGVLGAYWGLPEWLSLLLLVALLGAHLALHARAWRSATLLRRLLRWGRRGSARGRASSTLR</sequence>
<dbReference type="Proteomes" id="UP000738126">
    <property type="component" value="Unassembled WGS sequence"/>
</dbReference>
<dbReference type="Pfam" id="PF00953">
    <property type="entry name" value="Glycos_transf_4"/>
    <property type="match status" value="1"/>
</dbReference>
<evidence type="ECO:0000313" key="8">
    <source>
        <dbReference type="EMBL" id="MBK1725883.1"/>
    </source>
</evidence>
<dbReference type="PANTHER" id="PTHR22926:SF3">
    <property type="entry name" value="UNDECAPRENYL-PHOSPHATE ALPHA-N-ACETYLGLUCOSAMINYL 1-PHOSPHATE TRANSFERASE"/>
    <property type="match status" value="1"/>
</dbReference>
<feature type="transmembrane region" description="Helical" evidence="7">
    <location>
        <begin position="213"/>
        <end position="232"/>
    </location>
</feature>
<dbReference type="CDD" id="cd06853">
    <property type="entry name" value="GT_WecA_like"/>
    <property type="match status" value="1"/>
</dbReference>
<evidence type="ECO:0008006" key="10">
    <source>
        <dbReference type="Google" id="ProtNLM"/>
    </source>
</evidence>
<keyword evidence="9" id="KW-1185">Reference proteome</keyword>
<protein>
    <recommendedName>
        <fullName evidence="10">Undecaprenyl-phosphate alpha-N-acetylglucosaminyl 1-phosphate transferase</fullName>
    </recommendedName>
</protein>
<feature type="transmembrane region" description="Helical" evidence="7">
    <location>
        <begin position="103"/>
        <end position="129"/>
    </location>
</feature>
<keyword evidence="6 7" id="KW-0472">Membrane</keyword>
<evidence type="ECO:0000256" key="2">
    <source>
        <dbReference type="ARBA" id="ARBA00022475"/>
    </source>
</evidence>
<feature type="transmembrane region" description="Helical" evidence="7">
    <location>
        <begin position="244"/>
        <end position="262"/>
    </location>
</feature>